<evidence type="ECO:0000313" key="2">
    <source>
        <dbReference type="EMBL" id="MPA43557.1"/>
    </source>
</evidence>
<dbReference type="EMBL" id="GHES01012999">
    <property type="protein sequence ID" value="MPA43558.1"/>
    <property type="molecule type" value="Transcribed_RNA"/>
</dbReference>
<dbReference type="AlphaFoldDB" id="A0A5B6ZGL2"/>
<gene>
    <name evidence="2" type="ORF">Din_012998</name>
    <name evidence="3" type="ORF">Din_012999</name>
</gene>
<reference evidence="2" key="1">
    <citation type="submission" date="2019-08" db="EMBL/GenBank/DDBJ databases">
        <title>Reference gene set and small RNA set construction with multiple tissues from Davidia involucrata Baill.</title>
        <authorList>
            <person name="Yang H."/>
            <person name="Zhou C."/>
            <person name="Li G."/>
            <person name="Wang J."/>
            <person name="Gao P."/>
            <person name="Wang M."/>
            <person name="Wang R."/>
            <person name="Zhao Y."/>
        </authorList>
    </citation>
    <scope>NUCLEOTIDE SEQUENCE</scope>
    <source>
        <tissue evidence="2">Mixed with DoveR01_LX</tissue>
    </source>
</reference>
<protein>
    <submittedName>
        <fullName evidence="2">Uncharacterized protein</fullName>
    </submittedName>
</protein>
<feature type="region of interest" description="Disordered" evidence="1">
    <location>
        <begin position="46"/>
        <end position="109"/>
    </location>
</feature>
<sequence>MPPSINDIHLHRHNWVPQAPFPPMDNTVIAANQALNSPPIFGIPGVPSYRGPSQGSSSHPIIHCHGSAAGHRGSVGASSSSPYPGSNGPSLSRFIVPRQQQSSNSPSPVVTEQIRCHCLKTPMSLHAAGAHI</sequence>
<name>A0A5B6ZGL2_DAVIN</name>
<evidence type="ECO:0000313" key="3">
    <source>
        <dbReference type="EMBL" id="MPA43558.1"/>
    </source>
</evidence>
<dbReference type="EMBL" id="GHES01012998">
    <property type="protein sequence ID" value="MPA43557.1"/>
    <property type="molecule type" value="Transcribed_RNA"/>
</dbReference>
<accession>A0A5B6ZGL2</accession>
<proteinExistence type="predicted"/>
<feature type="compositionally biased region" description="Low complexity" evidence="1">
    <location>
        <begin position="66"/>
        <end position="109"/>
    </location>
</feature>
<organism evidence="2">
    <name type="scientific">Davidia involucrata</name>
    <name type="common">Dove tree</name>
    <dbReference type="NCBI Taxonomy" id="16924"/>
    <lineage>
        <taxon>Eukaryota</taxon>
        <taxon>Viridiplantae</taxon>
        <taxon>Streptophyta</taxon>
        <taxon>Embryophyta</taxon>
        <taxon>Tracheophyta</taxon>
        <taxon>Spermatophyta</taxon>
        <taxon>Magnoliopsida</taxon>
        <taxon>eudicotyledons</taxon>
        <taxon>Gunneridae</taxon>
        <taxon>Pentapetalae</taxon>
        <taxon>asterids</taxon>
        <taxon>Cornales</taxon>
        <taxon>Nyssaceae</taxon>
        <taxon>Davidia</taxon>
    </lineage>
</organism>
<evidence type="ECO:0000256" key="1">
    <source>
        <dbReference type="SAM" id="MobiDB-lite"/>
    </source>
</evidence>